<keyword evidence="2" id="KW-1185">Reference proteome</keyword>
<sequence length="115" mass="12811">MVHSHDGELLSQNKGKKSLINRAAVSAQQKCTKLDLKSFLSAIVFDDFSGVVLEKDEGSRIAQALGPRKALILQNHGCKAIKINEMYAKITHDFLGRHSPPHYEMIVSEQPELLE</sequence>
<dbReference type="EMBL" id="CAJVPS010005804">
    <property type="protein sequence ID" value="CAG8618616.1"/>
    <property type="molecule type" value="Genomic_DNA"/>
</dbReference>
<dbReference type="OrthoDB" id="3238794at2759"/>
<dbReference type="SUPFAM" id="SSF53639">
    <property type="entry name" value="AraD/HMP-PK domain-like"/>
    <property type="match status" value="1"/>
</dbReference>
<dbReference type="Gene3D" id="3.40.225.10">
    <property type="entry name" value="Class II aldolase/adducin N-terminal domain"/>
    <property type="match status" value="1"/>
</dbReference>
<gene>
    <name evidence="1" type="ORF">ALEPTO_LOCUS8864</name>
</gene>
<evidence type="ECO:0000313" key="1">
    <source>
        <dbReference type="EMBL" id="CAG8618616.1"/>
    </source>
</evidence>
<name>A0A9N9GM42_9GLOM</name>
<accession>A0A9N9GM42</accession>
<protein>
    <submittedName>
        <fullName evidence="1">2379_t:CDS:1</fullName>
    </submittedName>
</protein>
<dbReference type="AlphaFoldDB" id="A0A9N9GM42"/>
<comment type="caution">
    <text evidence="1">The sequence shown here is derived from an EMBL/GenBank/DDBJ whole genome shotgun (WGS) entry which is preliminary data.</text>
</comment>
<organism evidence="1 2">
    <name type="scientific">Ambispora leptoticha</name>
    <dbReference type="NCBI Taxonomy" id="144679"/>
    <lineage>
        <taxon>Eukaryota</taxon>
        <taxon>Fungi</taxon>
        <taxon>Fungi incertae sedis</taxon>
        <taxon>Mucoromycota</taxon>
        <taxon>Glomeromycotina</taxon>
        <taxon>Glomeromycetes</taxon>
        <taxon>Archaeosporales</taxon>
        <taxon>Ambisporaceae</taxon>
        <taxon>Ambispora</taxon>
    </lineage>
</organism>
<dbReference type="Proteomes" id="UP000789508">
    <property type="component" value="Unassembled WGS sequence"/>
</dbReference>
<reference evidence="1" key="1">
    <citation type="submission" date="2021-06" db="EMBL/GenBank/DDBJ databases">
        <authorList>
            <person name="Kallberg Y."/>
            <person name="Tangrot J."/>
            <person name="Rosling A."/>
        </authorList>
    </citation>
    <scope>NUCLEOTIDE SEQUENCE</scope>
    <source>
        <strain evidence="1">FL130A</strain>
    </source>
</reference>
<evidence type="ECO:0000313" key="2">
    <source>
        <dbReference type="Proteomes" id="UP000789508"/>
    </source>
</evidence>
<dbReference type="InterPro" id="IPR036409">
    <property type="entry name" value="Aldolase_II/adducin_N_sf"/>
</dbReference>
<proteinExistence type="predicted"/>